<proteinExistence type="predicted"/>
<reference evidence="2" key="1">
    <citation type="journal article" date="2015" name="Proc. Natl. Acad. Sci. U.S.A.">
        <title>Networks of energetic and metabolic interactions define dynamics in microbial communities.</title>
        <authorList>
            <person name="Embree M."/>
            <person name="Liu J.K."/>
            <person name="Al-Bassam M.M."/>
            <person name="Zengler K."/>
        </authorList>
    </citation>
    <scope>NUCLEOTIDE SEQUENCE</scope>
</reference>
<evidence type="ECO:0000313" key="2">
    <source>
        <dbReference type="EMBL" id="KUG29246.1"/>
    </source>
</evidence>
<dbReference type="InterPro" id="IPR013976">
    <property type="entry name" value="HDOD"/>
</dbReference>
<feature type="domain" description="HDOD" evidence="1">
    <location>
        <begin position="20"/>
        <end position="217"/>
    </location>
</feature>
<name>A0A0W8G894_9ZZZZ</name>
<organism evidence="2">
    <name type="scientific">hydrocarbon metagenome</name>
    <dbReference type="NCBI Taxonomy" id="938273"/>
    <lineage>
        <taxon>unclassified sequences</taxon>
        <taxon>metagenomes</taxon>
        <taxon>ecological metagenomes</taxon>
    </lineage>
</organism>
<sequence length="285" mass="31039">MNQERGQGFLLELPTLRLELPFSPILLNKLFIQTGDGSMAPLEDIAETIGKDQGLTAKVLTMANSAFYGLQSEVRTVNRAVTVLGLNEVRTLILALGVRHIATLHPLPKGFDISAYFEHQLAVGLAAKELAPALGAPDAENLFTAGVLHDLGKLLIAQHRPSDWLAIETLAKTDVLPFHRAEDRYWGLDHGLVGSMVLKSWNLPPELTEPVNWHHAPTHAPDHRRAALTLCTADAIIHFLTNPVAPGTAPWQNVLAKFHLSIDDTLESIQTVLASRPPNLFAAAA</sequence>
<evidence type="ECO:0000259" key="1">
    <source>
        <dbReference type="PROSITE" id="PS51833"/>
    </source>
</evidence>
<dbReference type="InterPro" id="IPR006675">
    <property type="entry name" value="HDIG_dom"/>
</dbReference>
<dbReference type="InterPro" id="IPR003607">
    <property type="entry name" value="HD/PDEase_dom"/>
</dbReference>
<dbReference type="PANTHER" id="PTHR33525:SF3">
    <property type="entry name" value="RIBONUCLEASE Y"/>
    <property type="match status" value="1"/>
</dbReference>
<dbReference type="CDD" id="cd00077">
    <property type="entry name" value="HDc"/>
    <property type="match status" value="1"/>
</dbReference>
<dbReference type="Pfam" id="PF08668">
    <property type="entry name" value="HDOD"/>
    <property type="match status" value="1"/>
</dbReference>
<comment type="caution">
    <text evidence="2">The sequence shown here is derived from an EMBL/GenBank/DDBJ whole genome shotgun (WGS) entry which is preliminary data.</text>
</comment>
<dbReference type="Gene3D" id="1.10.3210.10">
    <property type="entry name" value="Hypothetical protein af1432"/>
    <property type="match status" value="1"/>
</dbReference>
<dbReference type="SUPFAM" id="SSF109604">
    <property type="entry name" value="HD-domain/PDEase-like"/>
    <property type="match status" value="1"/>
</dbReference>
<dbReference type="AlphaFoldDB" id="A0A0W8G894"/>
<dbReference type="EMBL" id="LNQE01000113">
    <property type="protein sequence ID" value="KUG29246.1"/>
    <property type="molecule type" value="Genomic_DNA"/>
</dbReference>
<dbReference type="InterPro" id="IPR052340">
    <property type="entry name" value="RNase_Y/CdgJ"/>
</dbReference>
<dbReference type="NCBIfam" id="TIGR00277">
    <property type="entry name" value="HDIG"/>
    <property type="match status" value="1"/>
</dbReference>
<dbReference type="PROSITE" id="PS51833">
    <property type="entry name" value="HDOD"/>
    <property type="match status" value="1"/>
</dbReference>
<gene>
    <name evidence="2" type="ORF">ASZ90_000868</name>
</gene>
<dbReference type="PANTHER" id="PTHR33525">
    <property type="match status" value="1"/>
</dbReference>
<accession>A0A0W8G894</accession>
<protein>
    <submittedName>
        <fullName evidence="2">Hd domain protein</fullName>
    </submittedName>
</protein>